<dbReference type="FunFam" id="2.70.70.10:FF:000003">
    <property type="entry name" value="Murein hydrolase activator EnvC"/>
    <property type="match status" value="1"/>
</dbReference>
<feature type="chain" id="PRO_5005864527" evidence="3">
    <location>
        <begin position="36"/>
        <end position="429"/>
    </location>
</feature>
<dbReference type="Pfam" id="PF01551">
    <property type="entry name" value="Peptidase_M23"/>
    <property type="match status" value="1"/>
</dbReference>
<dbReference type="AlphaFoldDB" id="A0A0N0ZBI1"/>
<dbReference type="Gene3D" id="2.70.70.10">
    <property type="entry name" value="Glucose Permease (Domain IIA)"/>
    <property type="match status" value="1"/>
</dbReference>
<name>A0A0N0ZBI1_9GAMM</name>
<reference evidence="5 6" key="1">
    <citation type="submission" date="2015-07" db="EMBL/GenBank/DDBJ databases">
        <title>ATOL: Assembling a taxonomically balanced genome-scale reconstruction of the evolutionary history of the Enterobacteriaceae.</title>
        <authorList>
            <person name="Plunkett G.III."/>
            <person name="Neeno-Eckwall E.C."/>
            <person name="Glasner J.D."/>
            <person name="Perna N.T."/>
        </authorList>
    </citation>
    <scope>NUCLEOTIDE SEQUENCE [LARGE SCALE GENOMIC DNA]</scope>
    <source>
        <strain evidence="5 6">ATCC 35017</strain>
    </source>
</reference>
<evidence type="ECO:0000313" key="6">
    <source>
        <dbReference type="Proteomes" id="UP000053226"/>
    </source>
</evidence>
<sequence length="429" mass="48056">MATKKFHRMPFIRSSLMSVVLASSLLSLSAPLSFAANQMGENKDQLQNLLQNIAAKEKSVKEQQTKRANLLQQLQQQEQSISAASRSLHGLQNQLEQLNKEINSLNSSIKRLQQQKSAHEKLLAQQLDAAFRQGRHQGLELLFKGEEGAREERVLAYYNYLNQAREKTIIELQNTSDELKQQKLLEQQKQAEQKKALAKQQQEKRKLDNAQLARKQTLVALESALKEDQKNLLVMKQNESRLRDKIARAEREAKARAEKEAKEAARIRAQVAEKERKAKKTGSSYKPNESERSLMARTGGLGRPAGQAIWPVRGQALHNYGDAISGELRWKGMVIGANEGTQVKAIADGRVLLADWLQGYGLVVVIEHGKGDMSLYGYNQSALVNVGQEVRAGQPIALVGSSGGQEKPALYFEIRRQGKTVNPRPWLGR</sequence>
<dbReference type="OrthoDB" id="9784703at2"/>
<evidence type="ECO:0000256" key="3">
    <source>
        <dbReference type="SAM" id="SignalP"/>
    </source>
</evidence>
<evidence type="ECO:0000256" key="1">
    <source>
        <dbReference type="SAM" id="Coils"/>
    </source>
</evidence>
<organism evidence="5 6">
    <name type="scientific">Moellerella wisconsensis ATCC 35017</name>
    <dbReference type="NCBI Taxonomy" id="1354267"/>
    <lineage>
        <taxon>Bacteria</taxon>
        <taxon>Pseudomonadati</taxon>
        <taxon>Pseudomonadota</taxon>
        <taxon>Gammaproteobacteria</taxon>
        <taxon>Enterobacterales</taxon>
        <taxon>Morganellaceae</taxon>
        <taxon>Moellerella</taxon>
    </lineage>
</organism>
<dbReference type="InterPro" id="IPR011055">
    <property type="entry name" value="Dup_hybrid_motif"/>
</dbReference>
<proteinExistence type="predicted"/>
<evidence type="ECO:0000313" key="5">
    <source>
        <dbReference type="EMBL" id="KPD03956.1"/>
    </source>
</evidence>
<feature type="signal peptide" evidence="3">
    <location>
        <begin position="1"/>
        <end position="35"/>
    </location>
</feature>
<feature type="region of interest" description="Disordered" evidence="2">
    <location>
        <begin position="257"/>
        <end position="293"/>
    </location>
</feature>
<feature type="compositionally biased region" description="Basic and acidic residues" evidence="2">
    <location>
        <begin position="257"/>
        <end position="276"/>
    </location>
</feature>
<dbReference type="GO" id="GO:0004222">
    <property type="term" value="F:metalloendopeptidase activity"/>
    <property type="evidence" value="ECO:0007669"/>
    <property type="project" value="TreeGrafter"/>
</dbReference>
<keyword evidence="1" id="KW-0175">Coiled coil</keyword>
<dbReference type="NCBIfam" id="NF008644">
    <property type="entry name" value="PRK11637.1"/>
    <property type="match status" value="1"/>
</dbReference>
<gene>
    <name evidence="5" type="ORF">M992_0553</name>
</gene>
<dbReference type="SUPFAM" id="SSF51261">
    <property type="entry name" value="Duplicated hybrid motif"/>
    <property type="match status" value="1"/>
</dbReference>
<feature type="coiled-coil region" evidence="1">
    <location>
        <begin position="36"/>
        <end position="129"/>
    </location>
</feature>
<feature type="domain" description="M23ase beta-sheet core" evidence="4">
    <location>
        <begin position="330"/>
        <end position="423"/>
    </location>
</feature>
<dbReference type="PANTHER" id="PTHR21666">
    <property type="entry name" value="PEPTIDASE-RELATED"/>
    <property type="match status" value="1"/>
</dbReference>
<dbReference type="Proteomes" id="UP000053226">
    <property type="component" value="Unassembled WGS sequence"/>
</dbReference>
<evidence type="ECO:0000256" key="2">
    <source>
        <dbReference type="SAM" id="MobiDB-lite"/>
    </source>
</evidence>
<dbReference type="Gene3D" id="6.10.250.3150">
    <property type="match status" value="1"/>
</dbReference>
<dbReference type="InterPro" id="IPR016047">
    <property type="entry name" value="M23ase_b-sheet_dom"/>
</dbReference>
<dbReference type="CDD" id="cd12797">
    <property type="entry name" value="M23_peptidase"/>
    <property type="match status" value="1"/>
</dbReference>
<dbReference type="InterPro" id="IPR050570">
    <property type="entry name" value="Cell_wall_metabolism_enzyme"/>
</dbReference>
<protein>
    <submittedName>
        <fullName evidence="5">M23/M37 family cell wall endopeptidase</fullName>
    </submittedName>
</protein>
<dbReference type="EMBL" id="LGAA01000006">
    <property type="protein sequence ID" value="KPD03956.1"/>
    <property type="molecule type" value="Genomic_DNA"/>
</dbReference>
<accession>A0A0N0ZBI1</accession>
<evidence type="ECO:0000259" key="4">
    <source>
        <dbReference type="Pfam" id="PF01551"/>
    </source>
</evidence>
<keyword evidence="3" id="KW-0732">Signal</keyword>
<comment type="caution">
    <text evidence="5">The sequence shown here is derived from an EMBL/GenBank/DDBJ whole genome shotgun (WGS) entry which is preliminary data.</text>
</comment>
<dbReference type="PANTHER" id="PTHR21666:SF270">
    <property type="entry name" value="MUREIN HYDROLASE ACTIVATOR ENVC"/>
    <property type="match status" value="1"/>
</dbReference>
<keyword evidence="6" id="KW-1185">Reference proteome</keyword>